<evidence type="ECO:0000256" key="6">
    <source>
        <dbReference type="ARBA" id="ARBA00022664"/>
    </source>
</evidence>
<keyword evidence="10 13" id="KW-0508">mRNA splicing</keyword>
<feature type="region of interest" description="Disordered" evidence="14">
    <location>
        <begin position="1"/>
        <end position="24"/>
    </location>
</feature>
<dbReference type="AlphaFoldDB" id="A0A9W7BYP0"/>
<evidence type="ECO:0000256" key="4">
    <source>
        <dbReference type="ARBA" id="ARBA00022490"/>
    </source>
</evidence>
<evidence type="ECO:0000313" key="17">
    <source>
        <dbReference type="Proteomes" id="UP001165160"/>
    </source>
</evidence>
<evidence type="ECO:0000256" key="11">
    <source>
        <dbReference type="ARBA" id="ARBA00023242"/>
    </source>
</evidence>
<comment type="subcellular location">
    <subcellularLocation>
        <location evidence="2">Cytoplasm</location>
    </subcellularLocation>
    <subcellularLocation>
        <location evidence="1 13">Nucleus</location>
    </subcellularLocation>
</comment>
<dbReference type="InterPro" id="IPR001163">
    <property type="entry name" value="Sm_dom_euk/arc"/>
</dbReference>
<dbReference type="GO" id="GO:0008033">
    <property type="term" value="P:tRNA processing"/>
    <property type="evidence" value="ECO:0007669"/>
    <property type="project" value="UniProtKB-KW"/>
</dbReference>
<gene>
    <name evidence="16" type="ORF">TrVE_jg8873</name>
</gene>
<dbReference type="Gene3D" id="2.30.30.100">
    <property type="match status" value="1"/>
</dbReference>
<protein>
    <recommendedName>
        <fullName evidence="15">Sm domain-containing protein</fullName>
    </recommendedName>
</protein>
<evidence type="ECO:0000256" key="3">
    <source>
        <dbReference type="ARBA" id="ARBA00007927"/>
    </source>
</evidence>
<dbReference type="FunFam" id="2.30.30.100:FF:000044">
    <property type="entry name" value="Probable U6 snRNA-associated Sm-like protein LSm6"/>
    <property type="match status" value="1"/>
</dbReference>
<dbReference type="Proteomes" id="UP001165160">
    <property type="component" value="Unassembled WGS sequence"/>
</dbReference>
<dbReference type="PANTHER" id="PTHR11021">
    <property type="entry name" value="SMALL NUCLEAR RIBONUCLEOPROTEIN F SNRNP-F"/>
    <property type="match status" value="1"/>
</dbReference>
<dbReference type="GO" id="GO:0005681">
    <property type="term" value="C:spliceosomal complex"/>
    <property type="evidence" value="ECO:0007669"/>
    <property type="project" value="UniProtKB-KW"/>
</dbReference>
<keyword evidence="8 13" id="KW-0747">Spliceosome</keyword>
<sequence length="96" mass="10629">MSELAASKPETTEDNNNDNDSLTPSTFLKTVLGRPVTVHLSSSSRYTGILSCLDGYMNIAMEQTEEYEGGQLKAKYGDVFIRGNNVMYIATEKKIK</sequence>
<reference evidence="17" key="1">
    <citation type="journal article" date="2023" name="Commun. Biol.">
        <title>Genome analysis of Parmales, the sister group of diatoms, reveals the evolutionary specialization of diatoms from phago-mixotrophs to photoautotrophs.</title>
        <authorList>
            <person name="Ban H."/>
            <person name="Sato S."/>
            <person name="Yoshikawa S."/>
            <person name="Yamada K."/>
            <person name="Nakamura Y."/>
            <person name="Ichinomiya M."/>
            <person name="Sato N."/>
            <person name="Blanc-Mathieu R."/>
            <person name="Endo H."/>
            <person name="Kuwata A."/>
            <person name="Ogata H."/>
        </authorList>
    </citation>
    <scope>NUCLEOTIDE SEQUENCE [LARGE SCALE GENOMIC DNA]</scope>
    <source>
        <strain evidence="17">NIES 3699</strain>
    </source>
</reference>
<dbReference type="GO" id="GO:0005732">
    <property type="term" value="C:sno(s)RNA-containing ribonucleoprotein complex"/>
    <property type="evidence" value="ECO:0007669"/>
    <property type="project" value="TreeGrafter"/>
</dbReference>
<dbReference type="GO" id="GO:0005688">
    <property type="term" value="C:U6 snRNP"/>
    <property type="evidence" value="ECO:0007669"/>
    <property type="project" value="TreeGrafter"/>
</dbReference>
<keyword evidence="4" id="KW-0963">Cytoplasm</keyword>
<evidence type="ECO:0000256" key="5">
    <source>
        <dbReference type="ARBA" id="ARBA00022552"/>
    </source>
</evidence>
<keyword evidence="9 13" id="KW-0694">RNA-binding</keyword>
<keyword evidence="11 13" id="KW-0539">Nucleus</keyword>
<dbReference type="InterPro" id="IPR016487">
    <property type="entry name" value="Lsm6/sSmF"/>
</dbReference>
<evidence type="ECO:0000256" key="14">
    <source>
        <dbReference type="SAM" id="MobiDB-lite"/>
    </source>
</evidence>
<keyword evidence="17" id="KW-1185">Reference proteome</keyword>
<dbReference type="Pfam" id="PF01423">
    <property type="entry name" value="LSM"/>
    <property type="match status" value="1"/>
</dbReference>
<dbReference type="CDD" id="cd01726">
    <property type="entry name" value="LSm6"/>
    <property type="match status" value="1"/>
</dbReference>
<evidence type="ECO:0000256" key="8">
    <source>
        <dbReference type="ARBA" id="ARBA00022728"/>
    </source>
</evidence>
<evidence type="ECO:0000256" key="12">
    <source>
        <dbReference type="ARBA" id="ARBA00023274"/>
    </source>
</evidence>
<evidence type="ECO:0000259" key="15">
    <source>
        <dbReference type="PROSITE" id="PS52002"/>
    </source>
</evidence>
<dbReference type="GO" id="GO:0003723">
    <property type="term" value="F:RNA binding"/>
    <property type="evidence" value="ECO:0007669"/>
    <property type="project" value="UniProtKB-UniRule"/>
</dbReference>
<keyword evidence="7" id="KW-0819">tRNA processing</keyword>
<feature type="domain" description="Sm" evidence="15">
    <location>
        <begin position="23"/>
        <end position="95"/>
    </location>
</feature>
<keyword evidence="6 13" id="KW-0507">mRNA processing</keyword>
<evidence type="ECO:0000256" key="7">
    <source>
        <dbReference type="ARBA" id="ARBA00022694"/>
    </source>
</evidence>
<dbReference type="PROSITE" id="PS52002">
    <property type="entry name" value="SM"/>
    <property type="match status" value="1"/>
</dbReference>
<dbReference type="GO" id="GO:0005730">
    <property type="term" value="C:nucleolus"/>
    <property type="evidence" value="ECO:0007669"/>
    <property type="project" value="TreeGrafter"/>
</dbReference>
<name>A0A9W7BYP0_9STRA</name>
<evidence type="ECO:0000256" key="13">
    <source>
        <dbReference type="PIRNR" id="PIRNR006609"/>
    </source>
</evidence>
<evidence type="ECO:0000256" key="1">
    <source>
        <dbReference type="ARBA" id="ARBA00004123"/>
    </source>
</evidence>
<keyword evidence="12 13" id="KW-0687">Ribonucleoprotein</keyword>
<proteinExistence type="inferred from homology"/>
<dbReference type="GO" id="GO:0030490">
    <property type="term" value="P:maturation of SSU-rRNA"/>
    <property type="evidence" value="ECO:0007669"/>
    <property type="project" value="TreeGrafter"/>
</dbReference>
<dbReference type="InterPro" id="IPR047575">
    <property type="entry name" value="Sm"/>
</dbReference>
<dbReference type="GO" id="GO:0000932">
    <property type="term" value="C:P-body"/>
    <property type="evidence" value="ECO:0007669"/>
    <property type="project" value="TreeGrafter"/>
</dbReference>
<dbReference type="GO" id="GO:0000398">
    <property type="term" value="P:mRNA splicing, via spliceosome"/>
    <property type="evidence" value="ECO:0007669"/>
    <property type="project" value="InterPro"/>
</dbReference>
<organism evidence="16 17">
    <name type="scientific">Triparma verrucosa</name>
    <dbReference type="NCBI Taxonomy" id="1606542"/>
    <lineage>
        <taxon>Eukaryota</taxon>
        <taxon>Sar</taxon>
        <taxon>Stramenopiles</taxon>
        <taxon>Ochrophyta</taxon>
        <taxon>Bolidophyceae</taxon>
        <taxon>Parmales</taxon>
        <taxon>Triparmaceae</taxon>
        <taxon>Triparma</taxon>
    </lineage>
</organism>
<keyword evidence="5" id="KW-0698">rRNA processing</keyword>
<dbReference type="GO" id="GO:0046540">
    <property type="term" value="C:U4/U6 x U5 tri-snRNP complex"/>
    <property type="evidence" value="ECO:0007669"/>
    <property type="project" value="TreeGrafter"/>
</dbReference>
<evidence type="ECO:0000313" key="16">
    <source>
        <dbReference type="EMBL" id="GMH98796.1"/>
    </source>
</evidence>
<comment type="similarity">
    <text evidence="3 13">Belongs to the snRNP Sm proteins family. SmF/LSm6 subfamily.</text>
</comment>
<dbReference type="EMBL" id="BRXX01000225">
    <property type="protein sequence ID" value="GMH98796.1"/>
    <property type="molecule type" value="Genomic_DNA"/>
</dbReference>
<accession>A0A9W7BYP0</accession>
<dbReference type="PANTHER" id="PTHR11021:SF1">
    <property type="entry name" value="U6 SNRNA-ASSOCIATED SM-LIKE PROTEIN LSM6"/>
    <property type="match status" value="1"/>
</dbReference>
<evidence type="ECO:0000256" key="9">
    <source>
        <dbReference type="ARBA" id="ARBA00022884"/>
    </source>
</evidence>
<evidence type="ECO:0000256" key="2">
    <source>
        <dbReference type="ARBA" id="ARBA00004496"/>
    </source>
</evidence>
<dbReference type="SMART" id="SM00651">
    <property type="entry name" value="Sm"/>
    <property type="match status" value="1"/>
</dbReference>
<comment type="caution">
    <text evidence="16">The sequence shown here is derived from an EMBL/GenBank/DDBJ whole genome shotgun (WGS) entry which is preliminary data.</text>
</comment>
<dbReference type="InterPro" id="IPR010920">
    <property type="entry name" value="LSM_dom_sf"/>
</dbReference>
<dbReference type="SUPFAM" id="SSF50182">
    <property type="entry name" value="Sm-like ribonucleoproteins"/>
    <property type="match status" value="1"/>
</dbReference>
<evidence type="ECO:0000256" key="10">
    <source>
        <dbReference type="ARBA" id="ARBA00023187"/>
    </source>
</evidence>